<protein>
    <recommendedName>
        <fullName evidence="4">Secreted protein</fullName>
    </recommendedName>
</protein>
<evidence type="ECO:0000313" key="2">
    <source>
        <dbReference type="EMBL" id="KZV79989.1"/>
    </source>
</evidence>
<proteinExistence type="predicted"/>
<keyword evidence="3" id="KW-1185">Reference proteome</keyword>
<accession>A0A165Z725</accession>
<feature type="chain" id="PRO_5007869882" description="Secreted protein" evidence="1">
    <location>
        <begin position="24"/>
        <end position="119"/>
    </location>
</feature>
<dbReference type="Proteomes" id="UP000077266">
    <property type="component" value="Unassembled WGS sequence"/>
</dbReference>
<dbReference type="EMBL" id="KV426534">
    <property type="protein sequence ID" value="KZV79989.1"/>
    <property type="molecule type" value="Genomic_DNA"/>
</dbReference>
<name>A0A165Z725_EXIGL</name>
<dbReference type="InParanoid" id="A0A165Z725"/>
<reference evidence="2 3" key="1">
    <citation type="journal article" date="2016" name="Mol. Biol. Evol.">
        <title>Comparative Genomics of Early-Diverging Mushroom-Forming Fungi Provides Insights into the Origins of Lignocellulose Decay Capabilities.</title>
        <authorList>
            <person name="Nagy L.G."/>
            <person name="Riley R."/>
            <person name="Tritt A."/>
            <person name="Adam C."/>
            <person name="Daum C."/>
            <person name="Floudas D."/>
            <person name="Sun H."/>
            <person name="Yadav J.S."/>
            <person name="Pangilinan J."/>
            <person name="Larsson K.H."/>
            <person name="Matsuura K."/>
            <person name="Barry K."/>
            <person name="Labutti K."/>
            <person name="Kuo R."/>
            <person name="Ohm R.A."/>
            <person name="Bhattacharya S.S."/>
            <person name="Shirouzu T."/>
            <person name="Yoshinaga Y."/>
            <person name="Martin F.M."/>
            <person name="Grigoriev I.V."/>
            <person name="Hibbett D.S."/>
        </authorList>
    </citation>
    <scope>NUCLEOTIDE SEQUENCE [LARGE SCALE GENOMIC DNA]</scope>
    <source>
        <strain evidence="2 3">HHB12029</strain>
    </source>
</reference>
<organism evidence="2 3">
    <name type="scientific">Exidia glandulosa HHB12029</name>
    <dbReference type="NCBI Taxonomy" id="1314781"/>
    <lineage>
        <taxon>Eukaryota</taxon>
        <taxon>Fungi</taxon>
        <taxon>Dikarya</taxon>
        <taxon>Basidiomycota</taxon>
        <taxon>Agaricomycotina</taxon>
        <taxon>Agaricomycetes</taxon>
        <taxon>Auriculariales</taxon>
        <taxon>Exidiaceae</taxon>
        <taxon>Exidia</taxon>
    </lineage>
</organism>
<evidence type="ECO:0000256" key="1">
    <source>
        <dbReference type="SAM" id="SignalP"/>
    </source>
</evidence>
<keyword evidence="1" id="KW-0732">Signal</keyword>
<evidence type="ECO:0008006" key="4">
    <source>
        <dbReference type="Google" id="ProtNLM"/>
    </source>
</evidence>
<sequence length="119" mass="13743">MWSHGLRTLNSVVIILFWLNIDCQQTLDMAANFRLLCAVALSNPAATRSEGKVYDEATVQVYRRAVVGRAMTRDAANFDARQRLPRWRRSSRRRLTVRQRRGYPIQRIKVHSLSGGERS</sequence>
<gene>
    <name evidence="2" type="ORF">EXIGLDRAFT_440382</name>
</gene>
<dbReference type="AlphaFoldDB" id="A0A165Z725"/>
<feature type="signal peptide" evidence="1">
    <location>
        <begin position="1"/>
        <end position="23"/>
    </location>
</feature>
<evidence type="ECO:0000313" key="3">
    <source>
        <dbReference type="Proteomes" id="UP000077266"/>
    </source>
</evidence>